<evidence type="ECO:0000313" key="4">
    <source>
        <dbReference type="EMBL" id="MDQ0255393.1"/>
    </source>
</evidence>
<evidence type="ECO:0000259" key="3">
    <source>
        <dbReference type="Pfam" id="PF25166"/>
    </source>
</evidence>
<keyword evidence="5" id="KW-1185">Reference proteome</keyword>
<evidence type="ECO:0000259" key="2">
    <source>
        <dbReference type="Pfam" id="PF25164"/>
    </source>
</evidence>
<dbReference type="InterPro" id="IPR057252">
    <property type="entry name" value="CoiA_C"/>
</dbReference>
<dbReference type="Proteomes" id="UP001230005">
    <property type="component" value="Unassembled WGS sequence"/>
</dbReference>
<gene>
    <name evidence="4" type="ORF">J2S74_002775</name>
</gene>
<protein>
    <submittedName>
        <fullName evidence="4">Competence CoiA-like predicted nuclease</fullName>
    </submittedName>
</protein>
<reference evidence="4 5" key="1">
    <citation type="submission" date="2023-07" db="EMBL/GenBank/DDBJ databases">
        <title>Genomic Encyclopedia of Type Strains, Phase IV (KMG-IV): sequencing the most valuable type-strain genomes for metagenomic binning, comparative biology and taxonomic classification.</title>
        <authorList>
            <person name="Goeker M."/>
        </authorList>
    </citation>
    <scope>NUCLEOTIDE SEQUENCE [LARGE SCALE GENOMIC DNA]</scope>
    <source>
        <strain evidence="4 5">DSM 9768</strain>
    </source>
</reference>
<dbReference type="InterPro" id="IPR010330">
    <property type="entry name" value="CoiA_nuc"/>
</dbReference>
<proteinExistence type="predicted"/>
<evidence type="ECO:0000313" key="5">
    <source>
        <dbReference type="Proteomes" id="UP001230005"/>
    </source>
</evidence>
<feature type="domain" description="Competence protein CoiA C-terminal" evidence="3">
    <location>
        <begin position="239"/>
        <end position="378"/>
    </location>
</feature>
<organism evidence="4 5">
    <name type="scientific">Evansella vedderi</name>
    <dbReference type="NCBI Taxonomy" id="38282"/>
    <lineage>
        <taxon>Bacteria</taxon>
        <taxon>Bacillati</taxon>
        <taxon>Bacillota</taxon>
        <taxon>Bacilli</taxon>
        <taxon>Bacillales</taxon>
        <taxon>Bacillaceae</taxon>
        <taxon>Evansella</taxon>
    </lineage>
</organism>
<dbReference type="Pfam" id="PF06054">
    <property type="entry name" value="CoiA_nuc"/>
    <property type="match status" value="1"/>
</dbReference>
<accession>A0ABT9ZVY1</accession>
<dbReference type="InterPro" id="IPR057253">
    <property type="entry name" value="CoiA-like_N"/>
</dbReference>
<dbReference type="Pfam" id="PF25166">
    <property type="entry name" value="CoiA_C"/>
    <property type="match status" value="1"/>
</dbReference>
<comment type="caution">
    <text evidence="4">The sequence shown here is derived from an EMBL/GenBank/DDBJ whole genome shotgun (WGS) entry which is preliminary data.</text>
</comment>
<sequence length="406" mass="49337">MFTANRCDGSSMSLYEKKWTRKELERDRREYQYSCPECKEKVILRLGYEQAWHFAHHANSSCRLQKGETEDHRKGKRLIVEWLKKYNYEPQVEHYLKEIKQRPDIFVIIDGKKYVFEIQRASIMEESFQKRHENYCKLNIEPIWIGIYSSINQIDKYTYSTRQLDHLLLRSAPYLHSIYLAVEDPSWYFFTHFHYLSRQKTMALPIKTEFHLPPKELLNFKVKFPMNCDNFHNLFFSKWLRELRQKRQKVYLKVTPTERKMLRVFQKFHLNLNYFPALGSLPLRKNYHFLTPPQWWQSWLIIEKINKGSLGERFSVSNITNALYQMLLSNYFHVRPINLHPKDLIREAVVEYFDALCLFQVLEKELNGIYKVKNHINIHKQLDTLCLDDVYVIEKWKGEWSRELFR</sequence>
<name>A0ABT9ZVY1_9BACI</name>
<dbReference type="EMBL" id="JAUSUG010000010">
    <property type="protein sequence ID" value="MDQ0255393.1"/>
    <property type="molecule type" value="Genomic_DNA"/>
</dbReference>
<dbReference type="RefSeq" id="WP_307326320.1">
    <property type="nucleotide sequence ID" value="NZ_JAUSUG010000010.1"/>
</dbReference>
<evidence type="ECO:0000259" key="1">
    <source>
        <dbReference type="Pfam" id="PF06054"/>
    </source>
</evidence>
<dbReference type="Pfam" id="PF25164">
    <property type="entry name" value="CoiA_N"/>
    <property type="match status" value="1"/>
</dbReference>
<feature type="domain" description="Competence protein CoiA nuclease-like" evidence="1">
    <location>
        <begin position="68"/>
        <end position="203"/>
    </location>
</feature>
<feature type="domain" description="Competence protein CoiA-like N-terminal" evidence="2">
    <location>
        <begin position="17"/>
        <end position="64"/>
    </location>
</feature>